<dbReference type="InterPro" id="IPR017599">
    <property type="entry name" value="DNA_S_DndD"/>
</dbReference>
<dbReference type="KEGG" id="acaf:CA12_28960"/>
<dbReference type="Pfam" id="PF13476">
    <property type="entry name" value="AAA_23"/>
    <property type="match status" value="1"/>
</dbReference>
<dbReference type="Gene3D" id="3.40.50.300">
    <property type="entry name" value="P-loop containing nucleotide triphosphate hydrolases"/>
    <property type="match status" value="2"/>
</dbReference>
<reference evidence="3 4" key="1">
    <citation type="submission" date="2019-02" db="EMBL/GenBank/DDBJ databases">
        <title>Deep-cultivation of Planctomycetes and their phenomic and genomic characterization uncovers novel biology.</title>
        <authorList>
            <person name="Wiegand S."/>
            <person name="Jogler M."/>
            <person name="Boedeker C."/>
            <person name="Pinto D."/>
            <person name="Vollmers J."/>
            <person name="Rivas-Marin E."/>
            <person name="Kohn T."/>
            <person name="Peeters S.H."/>
            <person name="Heuer A."/>
            <person name="Rast P."/>
            <person name="Oberbeckmann S."/>
            <person name="Bunk B."/>
            <person name="Jeske O."/>
            <person name="Meyerdierks A."/>
            <person name="Storesund J.E."/>
            <person name="Kallscheuer N."/>
            <person name="Luecker S."/>
            <person name="Lage O.M."/>
            <person name="Pohl T."/>
            <person name="Merkel B.J."/>
            <person name="Hornburger P."/>
            <person name="Mueller R.-W."/>
            <person name="Bruemmer F."/>
            <person name="Labrenz M."/>
            <person name="Spormann A.M."/>
            <person name="Op den Camp H."/>
            <person name="Overmann J."/>
            <person name="Amann R."/>
            <person name="Jetten M.S.M."/>
            <person name="Mascher T."/>
            <person name="Medema M.H."/>
            <person name="Devos D.P."/>
            <person name="Kaster A.-K."/>
            <person name="Ovreas L."/>
            <person name="Rohde M."/>
            <person name="Galperin M.Y."/>
            <person name="Jogler C."/>
        </authorList>
    </citation>
    <scope>NUCLEOTIDE SEQUENCE [LARGE SCALE GENOMIC DNA]</scope>
    <source>
        <strain evidence="3 4">CA12</strain>
    </source>
</reference>
<dbReference type="GO" id="GO:0006302">
    <property type="term" value="P:double-strand break repair"/>
    <property type="evidence" value="ECO:0007669"/>
    <property type="project" value="InterPro"/>
</dbReference>
<dbReference type="REBASE" id="356380">
    <property type="entry name" value="M.PbaCA12DndDP"/>
</dbReference>
<dbReference type="EMBL" id="CP036265">
    <property type="protein sequence ID" value="QDT16789.1"/>
    <property type="molecule type" value="Genomic_DNA"/>
</dbReference>
<feature type="region of interest" description="Disordered" evidence="1">
    <location>
        <begin position="253"/>
        <end position="272"/>
    </location>
</feature>
<evidence type="ECO:0000259" key="2">
    <source>
        <dbReference type="Pfam" id="PF13476"/>
    </source>
</evidence>
<accession>A0A517PBQ0</accession>
<proteinExistence type="predicted"/>
<name>A0A517PBQ0_9PLAN</name>
<dbReference type="Proteomes" id="UP000318741">
    <property type="component" value="Chromosome"/>
</dbReference>
<dbReference type="OrthoDB" id="9795626at2"/>
<evidence type="ECO:0000313" key="3">
    <source>
        <dbReference type="EMBL" id="QDT16789.1"/>
    </source>
</evidence>
<dbReference type="GO" id="GO:0016887">
    <property type="term" value="F:ATP hydrolysis activity"/>
    <property type="evidence" value="ECO:0007669"/>
    <property type="project" value="InterPro"/>
</dbReference>
<feature type="domain" description="Rad50/SbcC-type AAA" evidence="2">
    <location>
        <begin position="6"/>
        <end position="244"/>
    </location>
</feature>
<sequence length="686" mass="76061">MRIDELVLNNVGPYRGEQRANLRPASPDRPVILFGGLNGAGKTTILEGIQLALYGNLSEPVRRSGLAYDEYLRRSTNRSSPSSEGSAVEVTFTVHESGKPKEYRLRRCWSLTPSASKKAKEVLDIWVDGEPDPPLCGLWPEHVAQFLPPRLAPLFFFDGERIEQLADPEQSAGTLRTAVGALLGADLVDQLHADLDVLLKRRQVDRAAEQDDRVPAAENALDAAEEARQVVAQAVADARSQLDRAEELLKRADRRYSEQGGRAADDRRENEKRLEKAVTERRGVEQEMRTLAAGSLPLALLSPLIKRTEEQLEKAGRRSDQRVAAHVLRDAADRLEAELTASKADPNVMEIVREWAANESYVPEHSRAAPPDAKRTADRLAQLRTVVLPAEIFKARELAVRHAEAAGRADDLTRTLSMTPDADAVREAASEREEALMTVGAKREALANADERLADATVERDRRQRDFDKLLAEDRLARGEEADAARFNRHAGAARAALARFGSRLRRRHLERLEKLVLECFRSLLRKTELARGLSIDPKTYALSITNSDGEEVRAERLSAGERQLLAVAMLWAMARASGRPLPVVVDTPLGRLDGVHRRRLAERYFPHAAGQVILLSTDEEIDVDLYASLAPHMSRAFHLDHDERGGTVIKNGYPFGGHESESVAREPAEPRRSHPAASRTATVPV</sequence>
<dbReference type="InterPro" id="IPR027417">
    <property type="entry name" value="P-loop_NTPase"/>
</dbReference>
<dbReference type="PANTHER" id="PTHR32114:SF2">
    <property type="entry name" value="ABC TRANSPORTER ABCH.3"/>
    <property type="match status" value="1"/>
</dbReference>
<dbReference type="PANTHER" id="PTHR32114">
    <property type="entry name" value="ABC TRANSPORTER ABCH.3"/>
    <property type="match status" value="1"/>
</dbReference>
<evidence type="ECO:0000313" key="4">
    <source>
        <dbReference type="Proteomes" id="UP000318741"/>
    </source>
</evidence>
<feature type="compositionally biased region" description="Basic and acidic residues" evidence="1">
    <location>
        <begin position="659"/>
        <end position="673"/>
    </location>
</feature>
<protein>
    <submittedName>
        <fullName evidence="3">Chromosome segregation protein</fullName>
    </submittedName>
</protein>
<dbReference type="NCBIfam" id="TIGR03185">
    <property type="entry name" value="DNA_S_dndD"/>
    <property type="match status" value="1"/>
</dbReference>
<gene>
    <name evidence="3" type="ORF">CA12_28960</name>
</gene>
<keyword evidence="4" id="KW-1185">Reference proteome</keyword>
<dbReference type="AlphaFoldDB" id="A0A517PBQ0"/>
<organism evidence="3 4">
    <name type="scientific">Alienimonas californiensis</name>
    <dbReference type="NCBI Taxonomy" id="2527989"/>
    <lineage>
        <taxon>Bacteria</taxon>
        <taxon>Pseudomonadati</taxon>
        <taxon>Planctomycetota</taxon>
        <taxon>Planctomycetia</taxon>
        <taxon>Planctomycetales</taxon>
        <taxon>Planctomycetaceae</taxon>
        <taxon>Alienimonas</taxon>
    </lineage>
</organism>
<feature type="region of interest" description="Disordered" evidence="1">
    <location>
        <begin position="649"/>
        <end position="686"/>
    </location>
</feature>
<dbReference type="SUPFAM" id="SSF52540">
    <property type="entry name" value="P-loop containing nucleoside triphosphate hydrolases"/>
    <property type="match status" value="1"/>
</dbReference>
<dbReference type="InterPro" id="IPR038729">
    <property type="entry name" value="Rad50/SbcC_AAA"/>
</dbReference>
<evidence type="ECO:0000256" key="1">
    <source>
        <dbReference type="SAM" id="MobiDB-lite"/>
    </source>
</evidence>
<dbReference type="RefSeq" id="WP_145359718.1">
    <property type="nucleotide sequence ID" value="NZ_CP036265.1"/>
</dbReference>